<gene>
    <name evidence="2" type="ORF">ADUPG1_012849</name>
</gene>
<name>A0ABQ5K0W6_9EUKA</name>
<feature type="region of interest" description="Disordered" evidence="1">
    <location>
        <begin position="228"/>
        <end position="248"/>
    </location>
</feature>
<reference evidence="2" key="1">
    <citation type="submission" date="2022-03" db="EMBL/GenBank/DDBJ databases">
        <title>Draft genome sequence of Aduncisulcus paluster, a free-living microaerophilic Fornicata.</title>
        <authorList>
            <person name="Yuyama I."/>
            <person name="Kume K."/>
            <person name="Tamura T."/>
            <person name="Inagaki Y."/>
            <person name="Hashimoto T."/>
        </authorList>
    </citation>
    <scope>NUCLEOTIDE SEQUENCE</scope>
    <source>
        <strain evidence="2">NY0171</strain>
    </source>
</reference>
<evidence type="ECO:0000313" key="2">
    <source>
        <dbReference type="EMBL" id="GKT24813.1"/>
    </source>
</evidence>
<comment type="caution">
    <text evidence="2">The sequence shown here is derived from an EMBL/GenBank/DDBJ whole genome shotgun (WGS) entry which is preliminary data.</text>
</comment>
<feature type="compositionally biased region" description="Acidic residues" evidence="1">
    <location>
        <begin position="325"/>
        <end position="352"/>
    </location>
</feature>
<evidence type="ECO:0000256" key="1">
    <source>
        <dbReference type="SAM" id="MobiDB-lite"/>
    </source>
</evidence>
<feature type="compositionally biased region" description="Acidic residues" evidence="1">
    <location>
        <begin position="228"/>
        <end position="242"/>
    </location>
</feature>
<dbReference type="EMBL" id="BQXS01012548">
    <property type="protein sequence ID" value="GKT24813.1"/>
    <property type="molecule type" value="Genomic_DNA"/>
</dbReference>
<organism evidence="2 3">
    <name type="scientific">Aduncisulcus paluster</name>
    <dbReference type="NCBI Taxonomy" id="2918883"/>
    <lineage>
        <taxon>Eukaryota</taxon>
        <taxon>Metamonada</taxon>
        <taxon>Carpediemonas-like organisms</taxon>
        <taxon>Aduncisulcus</taxon>
    </lineage>
</organism>
<keyword evidence="3" id="KW-1185">Reference proteome</keyword>
<evidence type="ECO:0000313" key="3">
    <source>
        <dbReference type="Proteomes" id="UP001057375"/>
    </source>
</evidence>
<proteinExistence type="predicted"/>
<accession>A0ABQ5K0W6</accession>
<sequence>MDKIASFCSCILQGTVNIGIEKRELGQGKFLSFFSISSDKKSQNIGSFGPFIDISHVKFSKCGLFCCFVGEVEKVHDEQDVVVSSYIFVVRFRPFLTLCSTIPVSSYISNLHLSLHKSRIRVVVAERLFRKSILTTVYEKEMKKIHHICSDSLSSPPQAVSLVTHPSYSLSEGTIEVSAFTLQNIEKITAIASSLSSLCIGIRRKDPVSPSCMKGIVKKAFKHVEDDDEALTSDIDGDEEDAPPPLRSDLLIVPLNESDKEKETDSEMDFKVIPSVLLSSITDIFVVSDGSAVVLTSRFSYDVCCIRLDSMSSHTIECVKKRDEDGEDEEEQEEEEQEEGEEEEGEEEEEDVPLSFSPETTILMRLSNTCVIQSIQCIMILSFDPSLKHFAHDIIPFASTSPSSLSSCCSMGASASRLILFFISATNQDISVVELSREDKEWGVERKKVVKTEFTSKTNIRSIRGVKIGGMFHVLVLVNNGKSVVHIVDT</sequence>
<feature type="region of interest" description="Disordered" evidence="1">
    <location>
        <begin position="319"/>
        <end position="354"/>
    </location>
</feature>
<dbReference type="Proteomes" id="UP001057375">
    <property type="component" value="Unassembled WGS sequence"/>
</dbReference>
<protein>
    <submittedName>
        <fullName evidence="2">Uncharacterized protein</fullName>
    </submittedName>
</protein>